<dbReference type="Proteomes" id="UP000813385">
    <property type="component" value="Unassembled WGS sequence"/>
</dbReference>
<dbReference type="EMBL" id="JAGPXD010000003">
    <property type="protein sequence ID" value="KAH7362731.1"/>
    <property type="molecule type" value="Genomic_DNA"/>
</dbReference>
<evidence type="ECO:0000256" key="2">
    <source>
        <dbReference type="SAM" id="MobiDB-lite"/>
    </source>
</evidence>
<accession>A0A8K0TJP2</accession>
<dbReference type="InterPro" id="IPR045063">
    <property type="entry name" value="Dynamin_N"/>
</dbReference>
<dbReference type="InterPro" id="IPR027417">
    <property type="entry name" value="P-loop_NTPase"/>
</dbReference>
<dbReference type="OrthoDB" id="3598281at2759"/>
<evidence type="ECO:0000313" key="6">
    <source>
        <dbReference type="Proteomes" id="UP000813385"/>
    </source>
</evidence>
<dbReference type="Gene3D" id="3.40.50.300">
    <property type="entry name" value="P-loop containing nucleotide triphosphate hydrolases"/>
    <property type="match status" value="1"/>
</dbReference>
<dbReference type="PANTHER" id="PTHR36681:SF3">
    <property type="entry name" value="NUCLEAR GTPASE, GERMINAL CENTER-ASSOCIATED, TANDEM DUPLICATE 3"/>
    <property type="match status" value="1"/>
</dbReference>
<feature type="compositionally biased region" description="Basic and acidic residues" evidence="2">
    <location>
        <begin position="912"/>
        <end position="922"/>
    </location>
</feature>
<dbReference type="Pfam" id="PF24564">
    <property type="entry name" value="DUF7605"/>
    <property type="match status" value="1"/>
</dbReference>
<evidence type="ECO:0008006" key="7">
    <source>
        <dbReference type="Google" id="ProtNLM"/>
    </source>
</evidence>
<dbReference type="InterPro" id="IPR056024">
    <property type="entry name" value="DUF7605"/>
</dbReference>
<feature type="region of interest" description="Disordered" evidence="2">
    <location>
        <begin position="900"/>
        <end position="979"/>
    </location>
</feature>
<dbReference type="PANTHER" id="PTHR36681">
    <property type="entry name" value="NUCLEAR GTPASE, GERMINAL CENTER-ASSOCIATED, TANDEM DUPLICATE 3"/>
    <property type="match status" value="1"/>
</dbReference>
<evidence type="ECO:0000256" key="1">
    <source>
        <dbReference type="SAM" id="Coils"/>
    </source>
</evidence>
<evidence type="ECO:0000313" key="5">
    <source>
        <dbReference type="EMBL" id="KAH7362731.1"/>
    </source>
</evidence>
<dbReference type="AlphaFoldDB" id="A0A8K0TJP2"/>
<reference evidence="5" key="1">
    <citation type="journal article" date="2021" name="Nat. Commun.">
        <title>Genetic determinants of endophytism in the Arabidopsis root mycobiome.</title>
        <authorList>
            <person name="Mesny F."/>
            <person name="Miyauchi S."/>
            <person name="Thiergart T."/>
            <person name="Pickel B."/>
            <person name="Atanasova L."/>
            <person name="Karlsson M."/>
            <person name="Huettel B."/>
            <person name="Barry K.W."/>
            <person name="Haridas S."/>
            <person name="Chen C."/>
            <person name="Bauer D."/>
            <person name="Andreopoulos W."/>
            <person name="Pangilinan J."/>
            <person name="LaButti K."/>
            <person name="Riley R."/>
            <person name="Lipzen A."/>
            <person name="Clum A."/>
            <person name="Drula E."/>
            <person name="Henrissat B."/>
            <person name="Kohler A."/>
            <person name="Grigoriev I.V."/>
            <person name="Martin F.M."/>
            <person name="Hacquard S."/>
        </authorList>
    </citation>
    <scope>NUCLEOTIDE SEQUENCE</scope>
    <source>
        <strain evidence="5">MPI-CAGE-AT-0016</strain>
    </source>
</reference>
<evidence type="ECO:0000259" key="3">
    <source>
        <dbReference type="Pfam" id="PF00350"/>
    </source>
</evidence>
<feature type="domain" description="DUF7605" evidence="4">
    <location>
        <begin position="635"/>
        <end position="800"/>
    </location>
</feature>
<dbReference type="Pfam" id="PF00350">
    <property type="entry name" value="Dynamin_N"/>
    <property type="match status" value="1"/>
</dbReference>
<name>A0A8K0TJP2_9PEZI</name>
<organism evidence="5 6">
    <name type="scientific">Plectosphaerella cucumerina</name>
    <dbReference type="NCBI Taxonomy" id="40658"/>
    <lineage>
        <taxon>Eukaryota</taxon>
        <taxon>Fungi</taxon>
        <taxon>Dikarya</taxon>
        <taxon>Ascomycota</taxon>
        <taxon>Pezizomycotina</taxon>
        <taxon>Sordariomycetes</taxon>
        <taxon>Hypocreomycetidae</taxon>
        <taxon>Glomerellales</taxon>
        <taxon>Plectosphaerellaceae</taxon>
        <taxon>Plectosphaerella</taxon>
    </lineage>
</organism>
<feature type="domain" description="Dynamin N-terminal" evidence="3">
    <location>
        <begin position="79"/>
        <end position="317"/>
    </location>
</feature>
<comment type="caution">
    <text evidence="5">The sequence shown here is derived from an EMBL/GenBank/DDBJ whole genome shotgun (WGS) entry which is preliminary data.</text>
</comment>
<sequence length="979" mass="110032">MTGRSRSAKGTPAQAPPPVIADLGKRVRLMEDTQSFGMQLTTTIMKCLEQSQKSAKDVESWKQDANKLFSRSSDQSLLVGVCGETGRGKSSLINALLDMEIAPTNESEACTAAVCVFGWNPEENPERAFQALVTYKSIESIRKDLNSFIEEARDLAEMGAEDKSAETRKRKEALQKRLKIIVAWSGVTDDAIMAANTAQDIIRKSKHKVFTAGGASLEATYQEEIAAPNVRDFRKILAPFIDSNRQRKPEWALVDIVEIRAKAEVLRHGVKLVDLPGVMDGLEARSTVAASYMWRLDKRIVVVPTSRATDSSTAQDLMLPSADIMDMKLDRQFNRDSLAVAVNSIDNIGIANAEEEFGDLDRSIGGLAGEIESQTQIVSELKDQIKEVEEDVADFQSSGASGDEDREYLLSSAPQLTWSSNANNLNSGGLEALEKKLAGLKQQWQTALHLCNQKTDTLRQKCIAARNQRIAANFAETFTDAHAYRAIKSGVPSSGFSDLESTGIDALRRWIGEVSLPFREEESKSHLQRLNMLFDAASGWIRHSQDDNDELYRLSGSVGKNTLDALILHHREMEKSILHAISESSAQMACLKPLRDSQISHKQRTFNASDEDLEEWNASLIKAVAKWTIVPGAGAAKTRNIHWSTFRKCLRNCGGEWTSNVKGGATHSWIDGIYEAFWSPCMEHWTQMHQDLSKLELRLISTVRKRFDEFAKAARDEKKLSQKFKVILTRDMYLLSHELEAFIILIQEKFKQFRQTIREYRRQTRETFTQSMESAFFAALQEKGRGSFKRQRDIINDRVKIIKPVLFKDCRNTLEANLDRDRHTLATNLKRTWNTESKAESSRKMHEIVRSVCPNLPSSTSDGSNLENTAITDPETVSVIQKAIKKWSATWAEVEPQLPSAEIGQTFDDVESQQKEREKTDASDTYNKGKKRMAKSMSHEHHAGPKPVKRYKSLVEPSTKETGGMDGIRKSSEDDEFFF</sequence>
<dbReference type="SUPFAM" id="SSF52540">
    <property type="entry name" value="P-loop containing nucleoside triphosphate hydrolases"/>
    <property type="match status" value="1"/>
</dbReference>
<gene>
    <name evidence="5" type="ORF">B0T11DRAFT_339471</name>
</gene>
<proteinExistence type="predicted"/>
<keyword evidence="6" id="KW-1185">Reference proteome</keyword>
<keyword evidence="1" id="KW-0175">Coiled coil</keyword>
<feature type="coiled-coil region" evidence="1">
    <location>
        <begin position="371"/>
        <end position="398"/>
    </location>
</feature>
<protein>
    <recommendedName>
        <fullName evidence="7">Nuclear GTPase SLIP-GC</fullName>
    </recommendedName>
</protein>
<evidence type="ECO:0000259" key="4">
    <source>
        <dbReference type="Pfam" id="PF24564"/>
    </source>
</evidence>